<organism evidence="1 2">
    <name type="scientific">Arthrobacter caoxuetaonis</name>
    <dbReference type="NCBI Taxonomy" id="2886935"/>
    <lineage>
        <taxon>Bacteria</taxon>
        <taxon>Bacillati</taxon>
        <taxon>Actinomycetota</taxon>
        <taxon>Actinomycetes</taxon>
        <taxon>Micrococcales</taxon>
        <taxon>Micrococcaceae</taxon>
        <taxon>Arthrobacter</taxon>
    </lineage>
</organism>
<sequence>MSTARRSPAHRAGTRRPRILPAAVVAAAVAAVAVWALVAAPVTMAGVGAGLEALRGDWPRSVGGTTRPAAAAGDPGLGSSYAFTGMPGQDIVAFDPCDPVRYVLSGEGPAGSDEIVFSAVREIAAATGLEFMYEGTSEERPSTYREKYQPEVYGDRWAPVLIAWSDPDEVSRLGGRTAGLGGSTPVKAGSQPWVYVTGQVMLDGPQLAPLLGSPDGDATVKAVIVHELAHVAGLAHVDSPLELMSPHTTGPASLGAGDLEGLAVLGRGACVAEY</sequence>
<dbReference type="AlphaFoldDB" id="A0A9X1MIB7"/>
<dbReference type="RefSeq" id="WP_227897716.1">
    <property type="nucleotide sequence ID" value="NZ_CP099467.1"/>
</dbReference>
<keyword evidence="2" id="KW-1185">Reference proteome</keyword>
<evidence type="ECO:0000313" key="1">
    <source>
        <dbReference type="EMBL" id="MCC3299730.1"/>
    </source>
</evidence>
<dbReference type="Gene3D" id="3.40.390.10">
    <property type="entry name" value="Collagenase (Catalytic Domain)"/>
    <property type="match status" value="1"/>
</dbReference>
<dbReference type="GO" id="GO:0008237">
    <property type="term" value="F:metallopeptidase activity"/>
    <property type="evidence" value="ECO:0007669"/>
    <property type="project" value="InterPro"/>
</dbReference>
<dbReference type="Proteomes" id="UP001139158">
    <property type="component" value="Unassembled WGS sequence"/>
</dbReference>
<dbReference type="EMBL" id="JAJFZV010000020">
    <property type="protein sequence ID" value="MCC3299730.1"/>
    <property type="molecule type" value="Genomic_DNA"/>
</dbReference>
<dbReference type="InterPro" id="IPR024079">
    <property type="entry name" value="MetalloPept_cat_dom_sf"/>
</dbReference>
<evidence type="ECO:0008006" key="3">
    <source>
        <dbReference type="Google" id="ProtNLM"/>
    </source>
</evidence>
<protein>
    <recommendedName>
        <fullName evidence="3">Matrixin</fullName>
    </recommendedName>
</protein>
<proteinExistence type="predicted"/>
<evidence type="ECO:0000313" key="2">
    <source>
        <dbReference type="Proteomes" id="UP001139158"/>
    </source>
</evidence>
<name>A0A9X1MIB7_9MICC</name>
<comment type="caution">
    <text evidence="1">The sequence shown here is derived from an EMBL/GenBank/DDBJ whole genome shotgun (WGS) entry which is preliminary data.</text>
</comment>
<gene>
    <name evidence="1" type="ORF">LJ757_18210</name>
</gene>
<dbReference type="SUPFAM" id="SSF55486">
    <property type="entry name" value="Metalloproteases ('zincins'), catalytic domain"/>
    <property type="match status" value="1"/>
</dbReference>
<reference evidence="1" key="1">
    <citation type="submission" date="2021-10" db="EMBL/GenBank/DDBJ databases">
        <title>Novel species in genus Arthrobacter.</title>
        <authorList>
            <person name="Liu Y."/>
        </authorList>
    </citation>
    <scope>NUCLEOTIDE SEQUENCE</scope>
    <source>
        <strain evidence="1">Zg-Y453</strain>
    </source>
</reference>
<accession>A0A9X1MIB7</accession>